<evidence type="ECO:0000256" key="7">
    <source>
        <dbReference type="ARBA" id="ARBA00023303"/>
    </source>
</evidence>
<protein>
    <submittedName>
        <fullName evidence="12">Ion_trans_2 domain-containing protein</fullName>
    </submittedName>
</protein>
<feature type="transmembrane region" description="Helical" evidence="9">
    <location>
        <begin position="546"/>
        <end position="565"/>
    </location>
</feature>
<evidence type="ECO:0000256" key="1">
    <source>
        <dbReference type="ARBA" id="ARBA00004141"/>
    </source>
</evidence>
<evidence type="ECO:0000313" key="12">
    <source>
        <dbReference type="WBParaSite" id="TCONS_00011446.p1"/>
    </source>
</evidence>
<feature type="transmembrane region" description="Helical" evidence="9">
    <location>
        <begin position="272"/>
        <end position="293"/>
    </location>
</feature>
<feature type="transmembrane region" description="Helical" evidence="9">
    <location>
        <begin position="164"/>
        <end position="180"/>
    </location>
</feature>
<keyword evidence="5 8" id="KW-0406">Ion transport</keyword>
<dbReference type="GO" id="GO:0005886">
    <property type="term" value="C:plasma membrane"/>
    <property type="evidence" value="ECO:0007669"/>
    <property type="project" value="TreeGrafter"/>
</dbReference>
<feature type="transmembrane region" description="Helical" evidence="9">
    <location>
        <begin position="12"/>
        <end position="33"/>
    </location>
</feature>
<dbReference type="InterPro" id="IPR013099">
    <property type="entry name" value="K_chnl_dom"/>
</dbReference>
<evidence type="ECO:0000256" key="9">
    <source>
        <dbReference type="SAM" id="Phobius"/>
    </source>
</evidence>
<evidence type="ECO:0000256" key="5">
    <source>
        <dbReference type="ARBA" id="ARBA00023065"/>
    </source>
</evidence>
<dbReference type="SUPFAM" id="SSF81324">
    <property type="entry name" value="Voltage-gated potassium channels"/>
    <property type="match status" value="3"/>
</dbReference>
<feature type="transmembrane region" description="Helical" evidence="9">
    <location>
        <begin position="478"/>
        <end position="496"/>
    </location>
</feature>
<reference evidence="12" key="1">
    <citation type="submission" date="2024-02" db="UniProtKB">
        <authorList>
            <consortium name="WormBaseParasite"/>
        </authorList>
    </citation>
    <scope>IDENTIFICATION</scope>
</reference>
<feature type="transmembrane region" description="Helical" evidence="9">
    <location>
        <begin position="349"/>
        <end position="370"/>
    </location>
</feature>
<evidence type="ECO:0000259" key="10">
    <source>
        <dbReference type="Pfam" id="PF07885"/>
    </source>
</evidence>
<dbReference type="GO" id="GO:0022841">
    <property type="term" value="F:potassium ion leak channel activity"/>
    <property type="evidence" value="ECO:0007669"/>
    <property type="project" value="TreeGrafter"/>
</dbReference>
<evidence type="ECO:0000256" key="4">
    <source>
        <dbReference type="ARBA" id="ARBA00022989"/>
    </source>
</evidence>
<dbReference type="PRINTS" id="PR01333">
    <property type="entry name" value="2POREKCHANEL"/>
</dbReference>
<evidence type="ECO:0000256" key="8">
    <source>
        <dbReference type="RuleBase" id="RU003857"/>
    </source>
</evidence>
<feature type="transmembrane region" description="Helical" evidence="9">
    <location>
        <begin position="241"/>
        <end position="260"/>
    </location>
</feature>
<evidence type="ECO:0000256" key="6">
    <source>
        <dbReference type="ARBA" id="ARBA00023136"/>
    </source>
</evidence>
<dbReference type="GO" id="GO:0030322">
    <property type="term" value="P:stabilization of membrane potential"/>
    <property type="evidence" value="ECO:0007669"/>
    <property type="project" value="TreeGrafter"/>
</dbReference>
<dbReference type="GO" id="GO:0015271">
    <property type="term" value="F:outward rectifier potassium channel activity"/>
    <property type="evidence" value="ECO:0007669"/>
    <property type="project" value="TreeGrafter"/>
</dbReference>
<dbReference type="Pfam" id="PF07885">
    <property type="entry name" value="Ion_trans_2"/>
    <property type="match status" value="2"/>
</dbReference>
<name>A0AAF5DGU0_STRER</name>
<keyword evidence="2 8" id="KW-0813">Transport</keyword>
<keyword evidence="3 8" id="KW-0812">Transmembrane</keyword>
<proteinExistence type="inferred from homology"/>
<comment type="subcellular location">
    <subcellularLocation>
        <location evidence="1">Membrane</location>
        <topology evidence="1">Multi-pass membrane protein</topology>
    </subcellularLocation>
</comment>
<dbReference type="AlphaFoldDB" id="A0AAF5DGU0"/>
<dbReference type="PANTHER" id="PTHR11003">
    <property type="entry name" value="POTASSIUM CHANNEL, SUBFAMILY K"/>
    <property type="match status" value="1"/>
</dbReference>
<comment type="similarity">
    <text evidence="8">Belongs to the two pore domain potassium channel (TC 1.A.1.8) family.</text>
</comment>
<feature type="transmembrane region" description="Helical" evidence="9">
    <location>
        <begin position="208"/>
        <end position="229"/>
    </location>
</feature>
<dbReference type="WBParaSite" id="TCONS_00011446.p1">
    <property type="protein sequence ID" value="TCONS_00011446.p1"/>
    <property type="gene ID" value="XLOC_005858"/>
</dbReference>
<feature type="domain" description="Potassium channel" evidence="10">
    <location>
        <begin position="447"/>
        <end position="500"/>
    </location>
</feature>
<evidence type="ECO:0000256" key="3">
    <source>
        <dbReference type="ARBA" id="ARBA00022692"/>
    </source>
</evidence>
<feature type="transmembrane region" description="Helical" evidence="9">
    <location>
        <begin position="609"/>
        <end position="634"/>
    </location>
</feature>
<keyword evidence="11" id="KW-1185">Reference proteome</keyword>
<keyword evidence="7 8" id="KW-0407">Ion channel</keyword>
<feature type="transmembrane region" description="Helical" evidence="9">
    <location>
        <begin position="141"/>
        <end position="158"/>
    </location>
</feature>
<organism evidence="11 12">
    <name type="scientific">Strongyloides stercoralis</name>
    <name type="common">Threadworm</name>
    <dbReference type="NCBI Taxonomy" id="6248"/>
    <lineage>
        <taxon>Eukaryota</taxon>
        <taxon>Metazoa</taxon>
        <taxon>Ecdysozoa</taxon>
        <taxon>Nematoda</taxon>
        <taxon>Chromadorea</taxon>
        <taxon>Rhabditida</taxon>
        <taxon>Tylenchina</taxon>
        <taxon>Panagrolaimomorpha</taxon>
        <taxon>Strongyloidoidea</taxon>
        <taxon>Strongyloididae</taxon>
        <taxon>Strongyloides</taxon>
    </lineage>
</organism>
<evidence type="ECO:0000313" key="11">
    <source>
        <dbReference type="Proteomes" id="UP000035681"/>
    </source>
</evidence>
<feature type="domain" description="Potassium channel" evidence="10">
    <location>
        <begin position="108"/>
        <end position="163"/>
    </location>
</feature>
<sequence>MENNQKKTQIRLYIYVIVILLYFIYGVIFFYCLENSATIQRRQQYNERCKERSSKSLFDINNDLNNMMNEDIKNTSLLFTINSSFYKKILKSIDEIDQCHLYDSGINVKEVDIPNAISFVYAITITLGSGDVYAITNEGKIFFILFSILSIPLIIAFYTDLTEGVISSIIHKLNFIILYMKNKFSKNKMNKVTFQSELKKMNKKPLQYYILFFISLILIFIICTGNHYYQSHLSRTNDTVLQSMTYIIENFALIGLGYNVPKNTVKYLTRELPLMLFGIFLFSLYINMTINFIRHVIPKKLNKYRNKRLNNNDKFDFIQYLIYKHEDDVIQVDSNASMADQKKAVQIRIVAYIIVIVLFLGFGAFCIYTFEREASLERKSIYANRCKDIKNESINNVDNYIKDITKNILSKSSNKTLDDRELLKNLITIIEKIDDCHRNFNVSDVKEIHIWNAMSLTYTLSTTLGYGDIYPLTDNGKIFEILFTLIAIPLVISFYVDLSELYIFHVIEIYYKTKLYFQKKFLRRKISQVVRAKKMEIGRTRQAPKVYVSVGSLIIILFVCTLNHFYQSKLAGTNDDFIYSITYVYENFGLIGLGYNVPTDTFLYLTRELPLMFIGICLYGQYINIMVNTIRNVIPRTIKNIRSKVDKNSTKFTLLNFLIYEQEDKHMGVLADYRTDGHKKPEIFIPVTVSEINKDTV</sequence>
<evidence type="ECO:0000256" key="2">
    <source>
        <dbReference type="ARBA" id="ARBA00022448"/>
    </source>
</evidence>
<keyword evidence="4 9" id="KW-1133">Transmembrane helix</keyword>
<dbReference type="InterPro" id="IPR003280">
    <property type="entry name" value="2pore_dom_K_chnl"/>
</dbReference>
<accession>A0AAF5DGU0</accession>
<dbReference type="PANTHER" id="PTHR11003:SF334">
    <property type="entry name" value="FI03418P"/>
    <property type="match status" value="1"/>
</dbReference>
<dbReference type="Gene3D" id="1.10.287.70">
    <property type="match status" value="2"/>
</dbReference>
<dbReference type="Proteomes" id="UP000035681">
    <property type="component" value="Unplaced"/>
</dbReference>
<keyword evidence="6 9" id="KW-0472">Membrane</keyword>